<dbReference type="Gene3D" id="1.20.5.170">
    <property type="match status" value="1"/>
</dbReference>
<feature type="compositionally biased region" description="Basic and acidic residues" evidence="2">
    <location>
        <begin position="1"/>
        <end position="19"/>
    </location>
</feature>
<sequence>MDQHQSDKSHDAHAQTHQDPEDDADLQSFIRSGMGIALPSLSMDMDDHEAHDENSVNTGHHEESGFEVGDFPELMRDGAGERQQGKQGETGDVEEGRGAMGEEEDTRGQKRAREDGVPDAEESGLGIPGTAEEDTALQRNKRTRTIDGSPSLAEPLHASPSNGIPLSETIHQETTLTSASIPGTAEGDMTPLLTPPIGRPESVEERKARQREANRLAAGRSRGKKRDELAVLERTVQNIQEENNRLRAQLEALVNAAHHQPTGGSSGNSRQNNGNGFAASGLSDLNHVGSVAMSVEGDVGASTRDNVGDEMSHQRQTPPPSIPVAGRAIDVSLGFGIEGMDFHVLDDLRRQVEAARDDVAEIEARIALKREFSTGEEDVRSLAAAKTRTGTLAEEKEALLHVIETLKRERDEVELERSVLERELNARRLLNAGADGDASEKTSTEEKKGKIGGEPGRDIGVERALMEVRSWLDNALAGWKKTGILQPPTSVLDNVPNPLVDAITAHGQSLHLAEPLLDSSTGSHVAEHAHHEARRYELDSAFAHEQSMHDDDHSRDQGSPSGEHDHLHHHNPSPHDNAEHVMMQPHDHGVSHSGMLESLEGDDLNDIPFYQ</sequence>
<evidence type="ECO:0000256" key="1">
    <source>
        <dbReference type="SAM" id="Coils"/>
    </source>
</evidence>
<evidence type="ECO:0000259" key="3">
    <source>
        <dbReference type="PROSITE" id="PS50217"/>
    </source>
</evidence>
<protein>
    <recommendedName>
        <fullName evidence="3">BZIP domain-containing protein</fullName>
    </recommendedName>
</protein>
<dbReference type="GO" id="GO:0003700">
    <property type="term" value="F:DNA-binding transcription factor activity"/>
    <property type="evidence" value="ECO:0007669"/>
    <property type="project" value="InterPro"/>
</dbReference>
<dbReference type="OrthoDB" id="2594273at2759"/>
<keyword evidence="1" id="KW-0175">Coiled coil</keyword>
<feature type="compositionally biased region" description="Low complexity" evidence="2">
    <location>
        <begin position="267"/>
        <end position="276"/>
    </location>
</feature>
<feature type="region of interest" description="Disordered" evidence="2">
    <location>
        <begin position="300"/>
        <end position="325"/>
    </location>
</feature>
<feature type="compositionally biased region" description="Basic and acidic residues" evidence="2">
    <location>
        <begin position="201"/>
        <end position="214"/>
    </location>
</feature>
<feature type="coiled-coil region" evidence="1">
    <location>
        <begin position="396"/>
        <end position="423"/>
    </location>
</feature>
<reference evidence="4" key="1">
    <citation type="submission" date="2020-07" db="EMBL/GenBank/DDBJ databases">
        <title>Draft Genome Sequence of a Deep-Sea Yeast, Naganishia (Cryptococcus) liquefaciens strain N6.</title>
        <authorList>
            <person name="Han Y.W."/>
            <person name="Kajitani R."/>
            <person name="Morimoto H."/>
            <person name="Parhat M."/>
            <person name="Tsubouchi H."/>
            <person name="Bakenova O."/>
            <person name="Ogata M."/>
            <person name="Argunhan B."/>
            <person name="Aoki R."/>
            <person name="Kajiwara S."/>
            <person name="Itoh T."/>
            <person name="Iwasaki H."/>
        </authorList>
    </citation>
    <scope>NUCLEOTIDE SEQUENCE</scope>
    <source>
        <strain evidence="4">N6</strain>
    </source>
</reference>
<gene>
    <name evidence="4" type="ORF">NliqN6_6766</name>
</gene>
<feature type="compositionally biased region" description="Basic and acidic residues" evidence="2">
    <location>
        <begin position="438"/>
        <end position="457"/>
    </location>
</feature>
<keyword evidence="5" id="KW-1185">Reference proteome</keyword>
<feature type="region of interest" description="Disordered" evidence="2">
    <location>
        <begin position="431"/>
        <end position="457"/>
    </location>
</feature>
<organism evidence="4 5">
    <name type="scientific">Naganishia liquefaciens</name>
    <dbReference type="NCBI Taxonomy" id="104408"/>
    <lineage>
        <taxon>Eukaryota</taxon>
        <taxon>Fungi</taxon>
        <taxon>Dikarya</taxon>
        <taxon>Basidiomycota</taxon>
        <taxon>Agaricomycotina</taxon>
        <taxon>Tremellomycetes</taxon>
        <taxon>Filobasidiales</taxon>
        <taxon>Filobasidiaceae</taxon>
        <taxon>Naganishia</taxon>
    </lineage>
</organism>
<feature type="compositionally biased region" description="Basic and acidic residues" evidence="2">
    <location>
        <begin position="106"/>
        <end position="116"/>
    </location>
</feature>
<dbReference type="AlphaFoldDB" id="A0A8H3U222"/>
<accession>A0A8H3U222</accession>
<evidence type="ECO:0000313" key="4">
    <source>
        <dbReference type="EMBL" id="GHJ90364.1"/>
    </source>
</evidence>
<feature type="compositionally biased region" description="Basic and acidic residues" evidence="2">
    <location>
        <begin position="546"/>
        <end position="566"/>
    </location>
</feature>
<dbReference type="InterPro" id="IPR004827">
    <property type="entry name" value="bZIP"/>
</dbReference>
<dbReference type="PROSITE" id="PS00036">
    <property type="entry name" value="BZIP_BASIC"/>
    <property type="match status" value="1"/>
</dbReference>
<evidence type="ECO:0000313" key="5">
    <source>
        <dbReference type="Proteomes" id="UP000620104"/>
    </source>
</evidence>
<feature type="compositionally biased region" description="Basic and acidic residues" evidence="2">
    <location>
        <begin position="73"/>
        <end position="84"/>
    </location>
</feature>
<dbReference type="Pfam" id="PF07716">
    <property type="entry name" value="bZIP_2"/>
    <property type="match status" value="1"/>
</dbReference>
<feature type="region of interest" description="Disordered" evidence="2">
    <location>
        <begin position="545"/>
        <end position="611"/>
    </location>
</feature>
<feature type="domain" description="BZIP" evidence="3">
    <location>
        <begin position="204"/>
        <end position="253"/>
    </location>
</feature>
<feature type="region of interest" description="Disordered" evidence="2">
    <location>
        <begin position="258"/>
        <end position="281"/>
    </location>
</feature>
<dbReference type="EMBL" id="BLZA01000058">
    <property type="protein sequence ID" value="GHJ90364.1"/>
    <property type="molecule type" value="Genomic_DNA"/>
</dbReference>
<dbReference type="InterPro" id="IPR046347">
    <property type="entry name" value="bZIP_sf"/>
</dbReference>
<comment type="caution">
    <text evidence="4">The sequence shown here is derived from an EMBL/GenBank/DDBJ whole genome shotgun (WGS) entry which is preliminary data.</text>
</comment>
<evidence type="ECO:0000256" key="2">
    <source>
        <dbReference type="SAM" id="MobiDB-lite"/>
    </source>
</evidence>
<dbReference type="SMART" id="SM00338">
    <property type="entry name" value="BRLZ"/>
    <property type="match status" value="1"/>
</dbReference>
<feature type="compositionally biased region" description="Basic and acidic residues" evidence="2">
    <location>
        <begin position="48"/>
        <end position="64"/>
    </location>
</feature>
<name>A0A8H3U222_9TREE</name>
<dbReference type="SUPFAM" id="SSF57959">
    <property type="entry name" value="Leucine zipper domain"/>
    <property type="match status" value="1"/>
</dbReference>
<dbReference type="PROSITE" id="PS50217">
    <property type="entry name" value="BZIP"/>
    <property type="match status" value="1"/>
</dbReference>
<dbReference type="Proteomes" id="UP000620104">
    <property type="component" value="Unassembled WGS sequence"/>
</dbReference>
<feature type="region of interest" description="Disordered" evidence="2">
    <location>
        <begin position="1"/>
        <end position="225"/>
    </location>
</feature>
<proteinExistence type="predicted"/>
<feature type="compositionally biased region" description="Polar residues" evidence="2">
    <location>
        <begin position="172"/>
        <end position="181"/>
    </location>
</feature>